<feature type="transmembrane region" description="Helical" evidence="2">
    <location>
        <begin position="224"/>
        <end position="242"/>
    </location>
</feature>
<accession>A0A345NK85</accession>
<feature type="region of interest" description="Disordered" evidence="1">
    <location>
        <begin position="238"/>
        <end position="263"/>
    </location>
</feature>
<evidence type="ECO:0000256" key="2">
    <source>
        <dbReference type="SAM" id="Phobius"/>
    </source>
</evidence>
<feature type="transmembrane region" description="Helical" evidence="2">
    <location>
        <begin position="196"/>
        <end position="218"/>
    </location>
</feature>
<keyword evidence="2" id="KW-0472">Membrane</keyword>
<feature type="transmembrane region" description="Helical" evidence="2">
    <location>
        <begin position="36"/>
        <end position="58"/>
    </location>
</feature>
<evidence type="ECO:0000313" key="4">
    <source>
        <dbReference type="Proteomes" id="UP000253790"/>
    </source>
</evidence>
<reference evidence="3 4" key="1">
    <citation type="submission" date="2018-07" db="EMBL/GenBank/DDBJ databases">
        <title>Complete genome sequencing of Ornithinimicrobium sp. AMA3305.</title>
        <authorList>
            <person name="Bae J.-W."/>
        </authorList>
    </citation>
    <scope>NUCLEOTIDE SEQUENCE [LARGE SCALE GENOMIC DNA]</scope>
    <source>
        <strain evidence="3 4">AMA3305</strain>
    </source>
</reference>
<keyword evidence="2" id="KW-1133">Transmembrane helix</keyword>
<dbReference type="AlphaFoldDB" id="A0A345NK85"/>
<sequence length="263" mass="26369">MSALTPFLAEDAAVTTAPVPGGSGAAVAATTPLIGLAWASLGLSALAVGVALIFMYAYHQRLIKVVEMWVRRGGQITATDDHVRDEGLAGAQAAGFGIISDAENDSVEPGQVVAFQATGVDDEKTNKVIWITAEGFPREETGPTFSSRAPTTGTFTVTATADGEKPATITLTVKEKSGAQDAPGPTVALPFAIRGWGGLVITILGLGIVAALMFAKVVSAEGGLAILGTLLGVGAGSALTSGKSDAEPASTSAGQSDESPTGS</sequence>
<organism evidence="3 4">
    <name type="scientific">Ornithinimicrobium avium</name>
    <dbReference type="NCBI Taxonomy" id="2283195"/>
    <lineage>
        <taxon>Bacteria</taxon>
        <taxon>Bacillati</taxon>
        <taxon>Actinomycetota</taxon>
        <taxon>Actinomycetes</taxon>
        <taxon>Micrococcales</taxon>
        <taxon>Ornithinimicrobiaceae</taxon>
        <taxon>Ornithinimicrobium</taxon>
    </lineage>
</organism>
<evidence type="ECO:0000256" key="1">
    <source>
        <dbReference type="SAM" id="MobiDB-lite"/>
    </source>
</evidence>
<dbReference type="Proteomes" id="UP000253790">
    <property type="component" value="Chromosome"/>
</dbReference>
<protein>
    <submittedName>
        <fullName evidence="3">Uncharacterized protein</fullName>
    </submittedName>
</protein>
<gene>
    <name evidence="3" type="ORF">DV701_04250</name>
</gene>
<dbReference type="KEGG" id="orn:DV701_04250"/>
<keyword evidence="4" id="KW-1185">Reference proteome</keyword>
<proteinExistence type="predicted"/>
<evidence type="ECO:0000313" key="3">
    <source>
        <dbReference type="EMBL" id="AXH95443.1"/>
    </source>
</evidence>
<name>A0A345NK85_9MICO</name>
<keyword evidence="2" id="KW-0812">Transmembrane</keyword>
<dbReference type="EMBL" id="CP031229">
    <property type="protein sequence ID" value="AXH95443.1"/>
    <property type="molecule type" value="Genomic_DNA"/>
</dbReference>